<name>A0A0B4X6R7_9HYPH</name>
<evidence type="ECO:0000313" key="2">
    <source>
        <dbReference type="Proteomes" id="UP000031368"/>
    </source>
</evidence>
<evidence type="ECO:0000313" key="1">
    <source>
        <dbReference type="EMBL" id="AJD42263.1"/>
    </source>
</evidence>
<dbReference type="EMBL" id="CP006877">
    <property type="protein sequence ID" value="AJD42263.1"/>
    <property type="molecule type" value="Genomic_DNA"/>
</dbReference>
<gene>
    <name evidence="1" type="ORF">RGR602_CH02946</name>
</gene>
<dbReference type="AlphaFoldDB" id="A0A0B4X6R7"/>
<organism evidence="1 2">
    <name type="scientific">Rhizobium gallicum bv. gallicum R602sp</name>
    <dbReference type="NCBI Taxonomy" id="1041138"/>
    <lineage>
        <taxon>Bacteria</taxon>
        <taxon>Pseudomonadati</taxon>
        <taxon>Pseudomonadota</taxon>
        <taxon>Alphaproteobacteria</taxon>
        <taxon>Hyphomicrobiales</taxon>
        <taxon>Rhizobiaceae</taxon>
        <taxon>Rhizobium/Agrobacterium group</taxon>
        <taxon>Rhizobium</taxon>
    </lineage>
</organism>
<proteinExistence type="predicted"/>
<reference evidence="1 2" key="1">
    <citation type="submission" date="2013-11" db="EMBL/GenBank/DDBJ databases">
        <title>Complete genome sequence of Rhizobium gallicum bv. gallicum R602.</title>
        <authorList>
            <person name="Bustos P."/>
            <person name="Santamaria R.I."/>
            <person name="Lozano L."/>
            <person name="Acosta J.L."/>
            <person name="Ormeno-Orrillo E."/>
            <person name="Rogel M.A."/>
            <person name="Romero D."/>
            <person name="Cevallos M.A."/>
            <person name="Martinez-Romero E."/>
            <person name="Gonzalez V."/>
        </authorList>
    </citation>
    <scope>NUCLEOTIDE SEQUENCE [LARGE SCALE GENOMIC DNA]</scope>
    <source>
        <strain evidence="1 2">R602</strain>
    </source>
</reference>
<protein>
    <submittedName>
        <fullName evidence="1">Uncharacterized protein</fullName>
    </submittedName>
</protein>
<dbReference type="Proteomes" id="UP000031368">
    <property type="component" value="Chromosome"/>
</dbReference>
<accession>A0A0B4X6R7</accession>
<keyword evidence="2" id="KW-1185">Reference proteome</keyword>
<sequence>MVGRISMATRSELIEAITERYKVARREDKCRILDEFVAVTGYHRKHAIRALNRREKKSLASKRHSALYGEDVREALIVLWEASERLCSKRLRPMIPVLLPALERHGRLQLDGKLCSKLL</sequence>
<dbReference type="HOGENOM" id="CLU_2059502_0_0_5"/>
<dbReference type="KEGG" id="rga:RGR602_CH02946"/>